<gene>
    <name evidence="1" type="ORF">FPZ44_24755</name>
</gene>
<dbReference type="RefSeq" id="WP_144995066.1">
    <property type="nucleotide sequence ID" value="NZ_VNJK01000007.1"/>
</dbReference>
<dbReference type="EMBL" id="VNJK01000007">
    <property type="protein sequence ID" value="TVX85569.1"/>
    <property type="molecule type" value="Genomic_DNA"/>
</dbReference>
<comment type="caution">
    <text evidence="1">The sequence shown here is derived from an EMBL/GenBank/DDBJ whole genome shotgun (WGS) entry which is preliminary data.</text>
</comment>
<name>A0A559ID25_9BACL</name>
<evidence type="ECO:0000313" key="1">
    <source>
        <dbReference type="EMBL" id="TVX85569.1"/>
    </source>
</evidence>
<dbReference type="OrthoDB" id="1848559at2"/>
<sequence>MSIKENEISNGCGTRGMLQETVLLYKWTSYFDDGDVLVIFMLRPVCEDDSTDGGVIDDGGKLYIMPQGYSLETSRFSGEKYIVDTIGTSVEYIDMDDNGMPVLMSIEGDKVLCLA</sequence>
<protein>
    <submittedName>
        <fullName evidence="1">Uncharacterized protein</fullName>
    </submittedName>
</protein>
<reference evidence="1 2" key="1">
    <citation type="submission" date="2019-07" db="EMBL/GenBank/DDBJ databases">
        <authorList>
            <person name="Kim J."/>
        </authorList>
    </citation>
    <scope>NUCLEOTIDE SEQUENCE [LARGE SCALE GENOMIC DNA]</scope>
    <source>
        <strain evidence="1 2">N4</strain>
    </source>
</reference>
<dbReference type="Proteomes" id="UP000318102">
    <property type="component" value="Unassembled WGS sequence"/>
</dbReference>
<proteinExistence type="predicted"/>
<organism evidence="1 2">
    <name type="scientific">Paenibacillus agilis</name>
    <dbReference type="NCBI Taxonomy" id="3020863"/>
    <lineage>
        <taxon>Bacteria</taxon>
        <taxon>Bacillati</taxon>
        <taxon>Bacillota</taxon>
        <taxon>Bacilli</taxon>
        <taxon>Bacillales</taxon>
        <taxon>Paenibacillaceae</taxon>
        <taxon>Paenibacillus</taxon>
    </lineage>
</organism>
<keyword evidence="2" id="KW-1185">Reference proteome</keyword>
<accession>A0A559ID25</accession>
<dbReference type="AlphaFoldDB" id="A0A559ID25"/>
<evidence type="ECO:0000313" key="2">
    <source>
        <dbReference type="Proteomes" id="UP000318102"/>
    </source>
</evidence>